<dbReference type="HAMAP" id="MF_01007">
    <property type="entry name" value="16SrRNA_methyltr_H"/>
    <property type="match status" value="1"/>
</dbReference>
<proteinExistence type="inferred from homology"/>
<feature type="region of interest" description="Disordered" evidence="7">
    <location>
        <begin position="1"/>
        <end position="22"/>
    </location>
</feature>
<comment type="subcellular location">
    <subcellularLocation>
        <location evidence="6">Cytoplasm</location>
    </subcellularLocation>
</comment>
<feature type="binding site" evidence="6">
    <location>
        <position position="193"/>
    </location>
    <ligand>
        <name>S-adenosyl-L-methionine</name>
        <dbReference type="ChEBI" id="CHEBI:59789"/>
    </ligand>
</feature>
<keyword evidence="6" id="KW-0963">Cytoplasm</keyword>
<keyword evidence="4 6" id="KW-0808">Transferase</keyword>
<keyword evidence="3 6" id="KW-0489">Methyltransferase</keyword>
<dbReference type="AlphaFoldDB" id="A0A2V1ZTV8"/>
<feature type="binding site" evidence="6">
    <location>
        <position position="139"/>
    </location>
    <ligand>
        <name>S-adenosyl-L-methionine</name>
        <dbReference type="ChEBI" id="CHEBI:59789"/>
    </ligand>
</feature>
<keyword evidence="9" id="KW-1185">Reference proteome</keyword>
<dbReference type="PANTHER" id="PTHR11265:SF0">
    <property type="entry name" value="12S RRNA N4-METHYLCYTIDINE METHYLTRANSFERASE"/>
    <property type="match status" value="1"/>
</dbReference>
<evidence type="ECO:0000313" key="9">
    <source>
        <dbReference type="Proteomes" id="UP000245655"/>
    </source>
</evidence>
<dbReference type="Gene3D" id="3.40.50.150">
    <property type="entry name" value="Vaccinia Virus protein VP39"/>
    <property type="match status" value="1"/>
</dbReference>
<dbReference type="PANTHER" id="PTHR11265">
    <property type="entry name" value="S-ADENOSYL-METHYLTRANSFERASE MRAW"/>
    <property type="match status" value="1"/>
</dbReference>
<evidence type="ECO:0000256" key="6">
    <source>
        <dbReference type="HAMAP-Rule" id="MF_01007"/>
    </source>
</evidence>
<evidence type="ECO:0000256" key="2">
    <source>
        <dbReference type="ARBA" id="ARBA00022552"/>
    </source>
</evidence>
<name>A0A2V1ZTV8_PSYIM</name>
<evidence type="ECO:0000256" key="5">
    <source>
        <dbReference type="ARBA" id="ARBA00022691"/>
    </source>
</evidence>
<gene>
    <name evidence="6" type="primary">rsmH</name>
    <name evidence="8" type="ORF">C8D84_11345</name>
</gene>
<dbReference type="NCBIfam" id="TIGR00006">
    <property type="entry name" value="16S rRNA (cytosine(1402)-N(4))-methyltransferase RsmH"/>
    <property type="match status" value="1"/>
</dbReference>
<dbReference type="GO" id="GO:0070475">
    <property type="term" value="P:rRNA base methylation"/>
    <property type="evidence" value="ECO:0007669"/>
    <property type="project" value="UniProtKB-UniRule"/>
</dbReference>
<keyword evidence="2 6" id="KW-0698">rRNA processing</keyword>
<comment type="catalytic activity">
    <reaction evidence="6">
        <text>cytidine(1402) in 16S rRNA + S-adenosyl-L-methionine = N(4)-methylcytidine(1402) in 16S rRNA + S-adenosyl-L-homocysteine + H(+)</text>
        <dbReference type="Rhea" id="RHEA:42928"/>
        <dbReference type="Rhea" id="RHEA-COMP:10286"/>
        <dbReference type="Rhea" id="RHEA-COMP:10287"/>
        <dbReference type="ChEBI" id="CHEBI:15378"/>
        <dbReference type="ChEBI" id="CHEBI:57856"/>
        <dbReference type="ChEBI" id="CHEBI:59789"/>
        <dbReference type="ChEBI" id="CHEBI:74506"/>
        <dbReference type="ChEBI" id="CHEBI:82748"/>
        <dbReference type="EC" id="2.1.1.199"/>
    </reaction>
</comment>
<evidence type="ECO:0000256" key="1">
    <source>
        <dbReference type="ARBA" id="ARBA00010396"/>
    </source>
</evidence>
<dbReference type="RefSeq" id="WP_407691882.1">
    <property type="nucleotide sequence ID" value="NZ_CAJGZY010000014.1"/>
</dbReference>
<feature type="binding site" evidence="6">
    <location>
        <position position="165"/>
    </location>
    <ligand>
        <name>S-adenosyl-L-methionine</name>
        <dbReference type="ChEBI" id="CHEBI:59789"/>
    </ligand>
</feature>
<accession>A0A2V1ZTV8</accession>
<dbReference type="EC" id="2.1.1.199" evidence="6"/>
<feature type="binding site" evidence="6">
    <location>
        <begin position="119"/>
        <end position="121"/>
    </location>
    <ligand>
        <name>S-adenosyl-L-methionine</name>
        <dbReference type="ChEBI" id="CHEBI:59789"/>
    </ligand>
</feature>
<feature type="compositionally biased region" description="Basic residues" evidence="7">
    <location>
        <begin position="354"/>
        <end position="366"/>
    </location>
</feature>
<dbReference type="SUPFAM" id="SSF81799">
    <property type="entry name" value="Putative methyltransferase TM0872, insert domain"/>
    <property type="match status" value="1"/>
</dbReference>
<evidence type="ECO:0000256" key="4">
    <source>
        <dbReference type="ARBA" id="ARBA00022679"/>
    </source>
</evidence>
<evidence type="ECO:0000256" key="3">
    <source>
        <dbReference type="ARBA" id="ARBA00022603"/>
    </source>
</evidence>
<dbReference type="Proteomes" id="UP000245655">
    <property type="component" value="Unassembled WGS sequence"/>
</dbReference>
<dbReference type="EMBL" id="QGGM01000013">
    <property type="protein sequence ID" value="PWK08308.1"/>
    <property type="molecule type" value="Genomic_DNA"/>
</dbReference>
<reference evidence="8 9" key="1">
    <citation type="submission" date="2018-05" db="EMBL/GenBank/DDBJ databases">
        <title>Genomic Encyclopedia of Type Strains, Phase IV (KMG-IV): sequencing the most valuable type-strain genomes for metagenomic binning, comparative biology and taxonomic classification.</title>
        <authorList>
            <person name="Goeker M."/>
        </authorList>
    </citation>
    <scope>NUCLEOTIDE SEQUENCE [LARGE SCALE GENOMIC DNA]</scope>
    <source>
        <strain evidence="8 9">DSM 7229</strain>
    </source>
</reference>
<dbReference type="InterPro" id="IPR002903">
    <property type="entry name" value="RsmH"/>
</dbReference>
<dbReference type="GO" id="GO:0005737">
    <property type="term" value="C:cytoplasm"/>
    <property type="evidence" value="ECO:0007669"/>
    <property type="project" value="UniProtKB-SubCell"/>
</dbReference>
<dbReference type="InterPro" id="IPR029063">
    <property type="entry name" value="SAM-dependent_MTases_sf"/>
</dbReference>
<feature type="binding site" evidence="6">
    <location>
        <position position="186"/>
    </location>
    <ligand>
        <name>S-adenosyl-L-methionine</name>
        <dbReference type="ChEBI" id="CHEBI:59789"/>
    </ligand>
</feature>
<dbReference type="InterPro" id="IPR023397">
    <property type="entry name" value="SAM-dep_MeTrfase_MraW_recog"/>
</dbReference>
<dbReference type="GeneID" id="60255861"/>
<dbReference type="Pfam" id="PF01795">
    <property type="entry name" value="Methyltransf_5"/>
    <property type="match status" value="1"/>
</dbReference>
<sequence length="399" mass="44041">MSILNNKPKNTPNTKQDSKIDSSLATVNAASAVELSAVENDFVVESDSTNQPTQESVTDKANSDELSFVHDAVLLQETVAAVLGVKALPKQTDDAEQSSGNQNSLQMSGVYVDATFGRGGHSRLLLSQLADDATLIVFDKDPTAISVARELAKTDSRVKVVHDSFATLTDSLAAMGITQVDGLMADLGISSPQIDDGSRGFSFMRDGAVDMRMDTSRGQSVAEWLEKVDDETLANVLYEFGEERHSRRIARAIKQMDSYDSTLALAEVIKVAHPNWQRGKHPATQSFQAMRIFINNELGDVDDFLEQSIPILKSGGQLAVISFHSLEDRRIKQFLQRHSKGQYPEDENLPMPPKRPRYFSKPKRVGPSKAETSQNPRARSAWLRMATRTDTDYLHSVEQ</sequence>
<comment type="similarity">
    <text evidence="1 6">Belongs to the methyltransferase superfamily. RsmH family.</text>
</comment>
<dbReference type="GO" id="GO:0071424">
    <property type="term" value="F:rRNA (cytosine-N4-)-methyltransferase activity"/>
    <property type="evidence" value="ECO:0007669"/>
    <property type="project" value="UniProtKB-UniRule"/>
</dbReference>
<dbReference type="Gene3D" id="1.10.150.170">
    <property type="entry name" value="Putative methyltransferase TM0872, insert domain"/>
    <property type="match status" value="1"/>
</dbReference>
<protein>
    <recommendedName>
        <fullName evidence="6">Ribosomal RNA small subunit methyltransferase H</fullName>
        <ecNumber evidence="6">2.1.1.199</ecNumber>
    </recommendedName>
    <alternativeName>
        <fullName evidence="6">16S rRNA m(4)C1402 methyltransferase</fullName>
    </alternativeName>
    <alternativeName>
        <fullName evidence="6">rRNA (cytosine-N(4)-)-methyltransferase RsmH</fullName>
    </alternativeName>
</protein>
<dbReference type="SUPFAM" id="SSF53335">
    <property type="entry name" value="S-adenosyl-L-methionine-dependent methyltransferases"/>
    <property type="match status" value="1"/>
</dbReference>
<organism evidence="8 9">
    <name type="scientific">Psychrobacter immobilis</name>
    <dbReference type="NCBI Taxonomy" id="498"/>
    <lineage>
        <taxon>Bacteria</taxon>
        <taxon>Pseudomonadati</taxon>
        <taxon>Pseudomonadota</taxon>
        <taxon>Gammaproteobacteria</taxon>
        <taxon>Moraxellales</taxon>
        <taxon>Moraxellaceae</taxon>
        <taxon>Psychrobacter</taxon>
    </lineage>
</organism>
<comment type="function">
    <text evidence="6">Specifically methylates the N4 position of cytidine in position 1402 (C1402) of 16S rRNA.</text>
</comment>
<keyword evidence="5 6" id="KW-0949">S-adenosyl-L-methionine</keyword>
<evidence type="ECO:0000313" key="8">
    <source>
        <dbReference type="EMBL" id="PWK08308.1"/>
    </source>
</evidence>
<feature type="region of interest" description="Disordered" evidence="7">
    <location>
        <begin position="337"/>
        <end position="384"/>
    </location>
</feature>
<feature type="compositionally biased region" description="Low complexity" evidence="7">
    <location>
        <begin position="1"/>
        <end position="15"/>
    </location>
</feature>
<comment type="caution">
    <text evidence="8">The sequence shown here is derived from an EMBL/GenBank/DDBJ whole genome shotgun (WGS) entry which is preliminary data.</text>
</comment>
<evidence type="ECO:0000256" key="7">
    <source>
        <dbReference type="SAM" id="MobiDB-lite"/>
    </source>
</evidence>